<evidence type="ECO:0000313" key="4">
    <source>
        <dbReference type="EMBL" id="MRW82644.1"/>
    </source>
</evidence>
<dbReference type="EMBL" id="WKJL01000001">
    <property type="protein sequence ID" value="MRW82644.1"/>
    <property type="molecule type" value="Genomic_DNA"/>
</dbReference>
<dbReference type="AlphaFoldDB" id="A0A844D780"/>
<dbReference type="InterPro" id="IPR002347">
    <property type="entry name" value="SDR_fam"/>
</dbReference>
<protein>
    <submittedName>
        <fullName evidence="4">Glucose 1-dehydrogenase</fullName>
        <ecNumber evidence="4">1.1.1.47</ecNumber>
    </submittedName>
</protein>
<dbReference type="InterPro" id="IPR057326">
    <property type="entry name" value="KR_dom"/>
</dbReference>
<dbReference type="PRINTS" id="PR00080">
    <property type="entry name" value="SDRFAMILY"/>
</dbReference>
<keyword evidence="2 4" id="KW-0560">Oxidoreductase</keyword>
<name>A0A844D780_9BURK</name>
<dbReference type="SMART" id="SM00822">
    <property type="entry name" value="PKS_KR"/>
    <property type="match status" value="1"/>
</dbReference>
<comment type="similarity">
    <text evidence="1">Belongs to the short-chain dehydrogenases/reductases (SDR) family.</text>
</comment>
<accession>A0A844D780</accession>
<dbReference type="InterPro" id="IPR020904">
    <property type="entry name" value="Sc_DH/Rdtase_CS"/>
</dbReference>
<dbReference type="PANTHER" id="PTHR42760:SF133">
    <property type="entry name" value="3-OXOACYL-[ACYL-CARRIER-PROTEIN] REDUCTASE"/>
    <property type="match status" value="1"/>
</dbReference>
<dbReference type="FunFam" id="3.40.50.720:FF:000084">
    <property type="entry name" value="Short-chain dehydrogenase reductase"/>
    <property type="match status" value="1"/>
</dbReference>
<comment type="caution">
    <text evidence="4">The sequence shown here is derived from an EMBL/GenBank/DDBJ whole genome shotgun (WGS) entry which is preliminary data.</text>
</comment>
<evidence type="ECO:0000259" key="3">
    <source>
        <dbReference type="SMART" id="SM00822"/>
    </source>
</evidence>
<dbReference type="Gene3D" id="3.40.50.720">
    <property type="entry name" value="NAD(P)-binding Rossmann-like Domain"/>
    <property type="match status" value="1"/>
</dbReference>
<dbReference type="Pfam" id="PF13561">
    <property type="entry name" value="adh_short_C2"/>
    <property type="match status" value="1"/>
</dbReference>
<evidence type="ECO:0000313" key="5">
    <source>
        <dbReference type="Proteomes" id="UP000439986"/>
    </source>
</evidence>
<proteinExistence type="inferred from homology"/>
<dbReference type="GO" id="GO:0048038">
    <property type="term" value="F:quinone binding"/>
    <property type="evidence" value="ECO:0007669"/>
    <property type="project" value="TreeGrafter"/>
</dbReference>
<dbReference type="PROSITE" id="PS00061">
    <property type="entry name" value="ADH_SHORT"/>
    <property type="match status" value="1"/>
</dbReference>
<dbReference type="PRINTS" id="PR00081">
    <property type="entry name" value="GDHRDH"/>
</dbReference>
<dbReference type="NCBIfam" id="NF005559">
    <property type="entry name" value="PRK07231.1"/>
    <property type="match status" value="1"/>
</dbReference>
<feature type="domain" description="Ketoreductase" evidence="3">
    <location>
        <begin position="8"/>
        <end position="187"/>
    </location>
</feature>
<dbReference type="Proteomes" id="UP000439986">
    <property type="component" value="Unassembled WGS sequence"/>
</dbReference>
<keyword evidence="5" id="KW-1185">Reference proteome</keyword>
<sequence>MSKKLQGKVALVTGGSTGIGLAAAQSLAAEGAHVYITGRRQQELDAASKEIDGHVTTVHSDGADLADLAALMTAIKAQAGKLDVFVANAGMYEMQNLEDVSPASFDQAFNLNVRGVLFGVQMALPILQDGASIVLLGSIGGSKGFAGFSVYNATKAAVRSFARSWAAELKDRRIRVNVISPGPVATPGFDVFANDDVKTALVGMIPLGRLGSPAEIAKAITFLATDDSSFITGIELFVDGGLAQL</sequence>
<dbReference type="GO" id="GO:0006633">
    <property type="term" value="P:fatty acid biosynthetic process"/>
    <property type="evidence" value="ECO:0007669"/>
    <property type="project" value="TreeGrafter"/>
</dbReference>
<dbReference type="SUPFAM" id="SSF51735">
    <property type="entry name" value="NAD(P)-binding Rossmann-fold domains"/>
    <property type="match status" value="1"/>
</dbReference>
<evidence type="ECO:0000256" key="1">
    <source>
        <dbReference type="ARBA" id="ARBA00006484"/>
    </source>
</evidence>
<reference evidence="4 5" key="1">
    <citation type="submission" date="2019-11" db="EMBL/GenBank/DDBJ databases">
        <title>Novel species isolated from a subtropical stream in China.</title>
        <authorList>
            <person name="Lu H."/>
        </authorList>
    </citation>
    <scope>NUCLEOTIDE SEQUENCE [LARGE SCALE GENOMIC DNA]</scope>
    <source>
        <strain evidence="4 5">FT26W</strain>
    </source>
</reference>
<dbReference type="CDD" id="cd05233">
    <property type="entry name" value="SDR_c"/>
    <property type="match status" value="1"/>
</dbReference>
<dbReference type="EC" id="1.1.1.47" evidence="4"/>
<dbReference type="InterPro" id="IPR036291">
    <property type="entry name" value="NAD(P)-bd_dom_sf"/>
</dbReference>
<gene>
    <name evidence="4" type="ORF">GJ698_00885</name>
</gene>
<dbReference type="RefSeq" id="WP_154355704.1">
    <property type="nucleotide sequence ID" value="NZ_WKJL01000001.1"/>
</dbReference>
<dbReference type="GO" id="GO:0047936">
    <property type="term" value="F:glucose 1-dehydrogenase [NAD(P)+] activity"/>
    <property type="evidence" value="ECO:0007669"/>
    <property type="project" value="UniProtKB-EC"/>
</dbReference>
<organism evidence="4 5">
    <name type="scientific">Duganella aquatilis</name>
    <dbReference type="NCBI Taxonomy" id="2666082"/>
    <lineage>
        <taxon>Bacteria</taxon>
        <taxon>Pseudomonadati</taxon>
        <taxon>Pseudomonadota</taxon>
        <taxon>Betaproteobacteria</taxon>
        <taxon>Burkholderiales</taxon>
        <taxon>Oxalobacteraceae</taxon>
        <taxon>Telluria group</taxon>
        <taxon>Duganella</taxon>
    </lineage>
</organism>
<dbReference type="PANTHER" id="PTHR42760">
    <property type="entry name" value="SHORT-CHAIN DEHYDROGENASES/REDUCTASES FAMILY MEMBER"/>
    <property type="match status" value="1"/>
</dbReference>
<evidence type="ECO:0000256" key="2">
    <source>
        <dbReference type="ARBA" id="ARBA00023002"/>
    </source>
</evidence>